<dbReference type="Proteomes" id="UP000574690">
    <property type="component" value="Unassembled WGS sequence"/>
</dbReference>
<sequence>MSDNAFTVPEINLLLSLVHLRGAGDTGVFKVAFGYDKVEPNMKNPLVEKGLITVDKDVRPYRYELTDAGWRAAREALAEPAQTGLSNRTARILWAVIRDIAEHMGKTGIELADIYADDAAEAEGVEAEAAEDDAAVPESLGERIVASYRELSGERASWVPLLALRKLLDGEERSEVDKYLQELLISREIQLIPEANQKTLTEADREAAIWVGGEYRHLIGIEVR</sequence>
<evidence type="ECO:0000313" key="1">
    <source>
        <dbReference type="EMBL" id="NUQ89396.1"/>
    </source>
</evidence>
<comment type="caution">
    <text evidence="1">The sequence shown here is derived from an EMBL/GenBank/DDBJ whole genome shotgun (WGS) entry which is preliminary data.</text>
</comment>
<dbReference type="EMBL" id="JABFXE010000543">
    <property type="protein sequence ID" value="NUQ89396.1"/>
    <property type="molecule type" value="Genomic_DNA"/>
</dbReference>
<organism evidence="1 2">
    <name type="scientific">Glycomyces artemisiae</name>
    <dbReference type="NCBI Taxonomy" id="1076443"/>
    <lineage>
        <taxon>Bacteria</taxon>
        <taxon>Bacillati</taxon>
        <taxon>Actinomycetota</taxon>
        <taxon>Actinomycetes</taxon>
        <taxon>Glycomycetales</taxon>
        <taxon>Glycomycetaceae</taxon>
        <taxon>Glycomyces</taxon>
    </lineage>
</organism>
<evidence type="ECO:0000313" key="2">
    <source>
        <dbReference type="Proteomes" id="UP000574690"/>
    </source>
</evidence>
<dbReference type="AlphaFoldDB" id="A0A850CBR5"/>
<reference evidence="1 2" key="1">
    <citation type="submission" date="2020-05" db="EMBL/GenBank/DDBJ databases">
        <title>DNA-SIP metagenomic assembled genomes.</title>
        <authorList>
            <person name="Yu J."/>
        </authorList>
    </citation>
    <scope>NUCLEOTIDE SEQUENCE [LARGE SCALE GENOMIC DNA]</scope>
    <source>
        <strain evidence="1">Bin5.27</strain>
    </source>
</reference>
<proteinExistence type="predicted"/>
<protein>
    <submittedName>
        <fullName evidence="1">Uncharacterized protein</fullName>
    </submittedName>
</protein>
<name>A0A850CBR5_9ACTN</name>
<accession>A0A850CBR5</accession>
<gene>
    <name evidence="1" type="ORF">HOQ43_13155</name>
</gene>